<dbReference type="InterPro" id="IPR033756">
    <property type="entry name" value="YlxH/NBP35"/>
</dbReference>
<dbReference type="AlphaFoldDB" id="A0A842YL08"/>
<dbReference type="GO" id="GO:0005829">
    <property type="term" value="C:cytosol"/>
    <property type="evidence" value="ECO:0007669"/>
    <property type="project" value="TreeGrafter"/>
</dbReference>
<keyword evidence="5 8" id="KW-0411">Iron-sulfur</keyword>
<dbReference type="GO" id="GO:0016226">
    <property type="term" value="P:iron-sulfur cluster assembly"/>
    <property type="evidence" value="ECO:0007669"/>
    <property type="project" value="InterPro"/>
</dbReference>
<dbReference type="GO" id="GO:0046872">
    <property type="term" value="F:metal ion binding"/>
    <property type="evidence" value="ECO:0007669"/>
    <property type="project" value="UniProtKB-KW"/>
</dbReference>
<proteinExistence type="inferred from homology"/>
<dbReference type="InterPro" id="IPR000808">
    <property type="entry name" value="Mrp-like_CS"/>
</dbReference>
<dbReference type="InterPro" id="IPR027417">
    <property type="entry name" value="P-loop_NTPase"/>
</dbReference>
<evidence type="ECO:0000259" key="9">
    <source>
        <dbReference type="SMART" id="SM00382"/>
    </source>
</evidence>
<comment type="similarity">
    <text evidence="8">Belongs to the Mrp/NBP35 ATP-binding proteins family.</text>
</comment>
<dbReference type="PANTHER" id="PTHR23264">
    <property type="entry name" value="NUCLEOTIDE-BINDING PROTEIN NBP35 YEAST -RELATED"/>
    <property type="match status" value="1"/>
</dbReference>
<feature type="domain" description="AAA+ ATPase" evidence="9">
    <location>
        <begin position="30"/>
        <end position="195"/>
    </location>
</feature>
<keyword evidence="4 8" id="KW-0408">Iron</keyword>
<dbReference type="SUPFAM" id="SSF52540">
    <property type="entry name" value="P-loop containing nucleoside triphosphate hydrolases"/>
    <property type="match status" value="1"/>
</dbReference>
<accession>A0A842YL08</accession>
<dbReference type="OrthoDB" id="8297at2157"/>
<evidence type="ECO:0000313" key="11">
    <source>
        <dbReference type="Proteomes" id="UP000646659"/>
    </source>
</evidence>
<dbReference type="CDD" id="cd02037">
    <property type="entry name" value="Mrp_NBP35"/>
    <property type="match status" value="1"/>
</dbReference>
<dbReference type="GO" id="GO:0051536">
    <property type="term" value="F:iron-sulfur cluster binding"/>
    <property type="evidence" value="ECO:0007669"/>
    <property type="project" value="UniProtKB-UniRule"/>
</dbReference>
<name>A0A842YL08_METTF</name>
<dbReference type="Pfam" id="PF10609">
    <property type="entry name" value="ParA"/>
    <property type="match status" value="1"/>
</dbReference>
<sequence>MRCIMTAEDTQKLTIMEQDVKIARAMSKIKHKIVIMSGKGGVGKSTVTVKLAEEFTRNGYSVCVLDADVHGPDIPKMMHVREPEITLTGNLINPIPTPVGATVMSIEFFLPSEDTPVIWRGPKKTGAIRQLLADVNWEGIDVLIVDNPPGTGDEPLTVLQSIPGIDGVVIVTTPQEVSIHDVEKCINMVNHLKIPVMGIIENMSYLHCPECGKKIFLFGKDGGKYLAEKFDLQFLGEIPFETGISGDNESSAISDINTEMVKIFNKLEKYLKDGGVN</sequence>
<dbReference type="EMBL" id="QKOF01000006">
    <property type="protein sequence ID" value="MBE2900222.1"/>
    <property type="molecule type" value="Genomic_DNA"/>
</dbReference>
<protein>
    <recommendedName>
        <fullName evidence="7 8">Iron-sulfur cluster carrier protein</fullName>
    </recommendedName>
</protein>
<dbReference type="InterPro" id="IPR019591">
    <property type="entry name" value="Mrp/NBP35_ATP-bd"/>
</dbReference>
<comment type="caution">
    <text evidence="10">The sequence shown here is derived from an EMBL/GenBank/DDBJ whole genome shotgun (WGS) entry which is preliminary data.</text>
</comment>
<evidence type="ECO:0000313" key="10">
    <source>
        <dbReference type="EMBL" id="MBE2900222.1"/>
    </source>
</evidence>
<comment type="function">
    <text evidence="6 8">Binds and transfers iron-sulfur (Fe-S) clusters to target apoproteins. Can hydrolyze ATP.</text>
</comment>
<evidence type="ECO:0000256" key="4">
    <source>
        <dbReference type="ARBA" id="ARBA00023004"/>
    </source>
</evidence>
<evidence type="ECO:0000256" key="5">
    <source>
        <dbReference type="ARBA" id="ARBA00023014"/>
    </source>
</evidence>
<dbReference type="GO" id="GO:0016887">
    <property type="term" value="F:ATP hydrolysis activity"/>
    <property type="evidence" value="ECO:0007669"/>
    <property type="project" value="UniProtKB-UniRule"/>
</dbReference>
<keyword evidence="1 8" id="KW-0479">Metal-binding</keyword>
<dbReference type="GO" id="GO:0005524">
    <property type="term" value="F:ATP binding"/>
    <property type="evidence" value="ECO:0007669"/>
    <property type="project" value="UniProtKB-UniRule"/>
</dbReference>
<keyword evidence="2 8" id="KW-0547">Nucleotide-binding</keyword>
<evidence type="ECO:0000256" key="1">
    <source>
        <dbReference type="ARBA" id="ARBA00022723"/>
    </source>
</evidence>
<evidence type="ECO:0000256" key="8">
    <source>
        <dbReference type="HAMAP-Rule" id="MF_02040"/>
    </source>
</evidence>
<dbReference type="PANTHER" id="PTHR23264:SF19">
    <property type="entry name" value="CYTOSOLIC FE-S CLUSTER ASSEMBLY FACTOR NUBP2"/>
    <property type="match status" value="1"/>
</dbReference>
<dbReference type="Gene3D" id="3.40.50.300">
    <property type="entry name" value="P-loop containing nucleotide triphosphate hydrolases"/>
    <property type="match status" value="1"/>
</dbReference>
<evidence type="ECO:0000256" key="3">
    <source>
        <dbReference type="ARBA" id="ARBA00022840"/>
    </source>
</evidence>
<reference evidence="10" key="1">
    <citation type="submission" date="2018-06" db="EMBL/GenBank/DDBJ databases">
        <title>Draft genome sequence of Methanothermobacter thermautotrophicus Strain WHS, a thermophilic, hydrogenotrophic methanogen isolated from Washburn Hot Springs in Yellowstone National Park, USA.</title>
        <authorList>
            <person name="Mckay L.J."/>
            <person name="Klingelsmith K."/>
            <person name="Inskeep W.P."/>
            <person name="Fields M.W."/>
        </authorList>
    </citation>
    <scope>NUCLEOTIDE SEQUENCE</scope>
    <source>
        <strain evidence="10">WHS</strain>
    </source>
</reference>
<keyword evidence="3 8" id="KW-0067">ATP-binding</keyword>
<keyword evidence="8" id="KW-0378">Hydrolase</keyword>
<dbReference type="SMART" id="SM00382">
    <property type="entry name" value="AAA"/>
    <property type="match status" value="1"/>
</dbReference>
<evidence type="ECO:0000256" key="6">
    <source>
        <dbReference type="ARBA" id="ARBA00058094"/>
    </source>
</evidence>
<dbReference type="FunFam" id="3.40.50.300:FF:001119">
    <property type="entry name" value="Iron-sulfur cluster carrier protein"/>
    <property type="match status" value="1"/>
</dbReference>
<evidence type="ECO:0000256" key="7">
    <source>
        <dbReference type="ARBA" id="ARBA00074706"/>
    </source>
</evidence>
<organism evidence="10 11">
    <name type="scientific">Methanothermobacter thermautotrophicus</name>
    <name type="common">Methanobacterium thermoformicicum</name>
    <dbReference type="NCBI Taxonomy" id="145262"/>
    <lineage>
        <taxon>Archaea</taxon>
        <taxon>Methanobacteriati</taxon>
        <taxon>Methanobacteriota</taxon>
        <taxon>Methanomada group</taxon>
        <taxon>Methanobacteria</taxon>
        <taxon>Methanobacteriales</taxon>
        <taxon>Methanobacteriaceae</taxon>
        <taxon>Methanothermobacter</taxon>
    </lineage>
</organism>
<dbReference type="PROSITE" id="PS01215">
    <property type="entry name" value="MRP"/>
    <property type="match status" value="1"/>
</dbReference>
<evidence type="ECO:0000256" key="2">
    <source>
        <dbReference type="ARBA" id="ARBA00022741"/>
    </source>
</evidence>
<dbReference type="InterPro" id="IPR003593">
    <property type="entry name" value="AAA+_ATPase"/>
</dbReference>
<feature type="binding site" evidence="8">
    <location>
        <begin position="38"/>
        <end position="45"/>
    </location>
    <ligand>
        <name>ATP</name>
        <dbReference type="ChEBI" id="CHEBI:30616"/>
    </ligand>
</feature>
<dbReference type="GO" id="GO:0140663">
    <property type="term" value="F:ATP-dependent FeS chaperone activity"/>
    <property type="evidence" value="ECO:0007669"/>
    <property type="project" value="InterPro"/>
</dbReference>
<gene>
    <name evidence="10" type="ORF">DNK57_05305</name>
</gene>
<comment type="subunit">
    <text evidence="8">Homodimer.</text>
</comment>
<dbReference type="Proteomes" id="UP000646659">
    <property type="component" value="Unassembled WGS sequence"/>
</dbReference>
<dbReference type="HAMAP" id="MF_02040">
    <property type="entry name" value="Mrp_NBP35"/>
    <property type="match status" value="1"/>
</dbReference>